<sequence>MRFCRIVRFPLWVAFFLPASFLLAGRCFGQAPSLPFRHIGYEQGLSNSTIECIFQDSHGFIWLGTRDGLNRYDGNDMTVYRNRAGDNGSLSDDYVRCITEDAAHTLWIGTSNGLNRFDPSTQTFTRYPAGAINALAADSSGGLWVGTDGGGLYYGGKGLVRVPTFGAHINALSLRPEGTLWIGSEVGLSRMGVGGSAMGADGSAIGTGRSAMGAGGAPPRDEVIHATGAPLPPVLVIRADASGDLWLGTAEDGVWVYHVPADAGRQSADAGKAKASAGKATADAGEATANAANLVRYRHEDKTPSSLGGNMIKSILVDREGRAWVGCINGGLNLFEASTEHFFHYQNDPLDASSLSQRTVSAIFEDNQGNLWVGTHRGGLNVYMPGAAKFRKYPSREGAAGGTTADGLTNSDVRAFFEDAKGDIWIGTDGGGLNVWSRRANRWQAYRYNPYDPKSLGSDAVLDVTEDKSGRRWVSTWEGGLNLFHPETGTFTRYLHREGDTTSISSNYVQKTFEDRKGRLWVGTYFGGLNLLDPGRGTFRRVRGDEAGETQVQGNNVVSLGEDAGGNLWAGTDDGGLNRCDLRTGRWSHYFTHEGKMPDIRVIFTDHRGRLWIGRSGLFLYDAAKDTFSCYTDKAGLSHEFIKGIIEDGLGNFWISTGGGLTCFNPDTYAFTRYNRGDGLQGLEFEPGAYLETRAGEMLFGGTNGFNAFFPRDIQRNPYIPPVYITGFQVGGQRVDAKDTLRLGFRESTFSFTFTALNYSVPENNQYAYMLEGFDKDWHYVGNEHKANYTNLDPGTYVLRVKASNNDGVWNEQGARVLIVIAPPFWKTWWFAALVALAVTGGAYTYYRFKRSLELAKLEEKKREEIHQVQLQFFTNISHELRTPLTLILGQVEKLYKMEVSPTLTHYYASIRRNATRLMGLINELMDFRKLETGTLSLHVMPGRLDLFLDEIADEFKDWAAEKNIRFKVETGQAAPAWFDRQVLEKIVLNLLHNAFKYTDAGGEITLKALPGLDGFTPSFAHELVLRSDRRAKRYQYIRVADTGIGISKESIAHLFERYYRISESHLGSGVGLAFVRSLTQLHKGDIFVYSERYKGTEIIVGIPSEEEEYTAAERWAVGLPAGRVQLESIRTAGVDQELAPQAGVAAVGGAAAGGVAASGADAPGEAAEGALPQDAEGTPGEEAPLVLIVEDNTELRDFLKETFAPFYRVDTAGDGEEGWARIREDAPDLIVSDVMMPKMDGVALCRLVKQDLGTSHIPFLMLTAKNTGSAQLEGVESGADHYFTKPLSMDLLLATVRNIFQRQQKLRDRYQRDYQVQARELVHSQKDKAFMDALLETIEAQLVNPDLDVEYLCSQLGMSRTRLYQKIKQITGQSIGEFVRTIRLKRAVHILLHEDVPFTEVMYRIGIQSQSYFTKAFKKEFGKTPTQFLQDVKKGS</sequence>
<name>A0A4R8DHK9_9BACT</name>
<evidence type="ECO:0000256" key="6">
    <source>
        <dbReference type="PROSITE-ProRule" id="PRU00169"/>
    </source>
</evidence>
<evidence type="ECO:0000256" key="4">
    <source>
        <dbReference type="ARBA" id="ARBA00023015"/>
    </source>
</evidence>
<dbReference type="InterPro" id="IPR011006">
    <property type="entry name" value="CheY-like_superfamily"/>
</dbReference>
<evidence type="ECO:0000313" key="11">
    <source>
        <dbReference type="EMBL" id="TDW97213.1"/>
    </source>
</evidence>
<keyword evidence="3 6" id="KW-0597">Phosphoprotein</keyword>
<dbReference type="SUPFAM" id="SSF47384">
    <property type="entry name" value="Homodimeric domain of signal transducing histidine kinase"/>
    <property type="match status" value="1"/>
</dbReference>
<reference evidence="11 12" key="1">
    <citation type="submission" date="2019-03" db="EMBL/GenBank/DDBJ databases">
        <title>Genomic Encyclopedia of Type Strains, Phase IV (KMG-IV): sequencing the most valuable type-strain genomes for metagenomic binning, comparative biology and taxonomic classification.</title>
        <authorList>
            <person name="Goeker M."/>
        </authorList>
    </citation>
    <scope>NUCLEOTIDE SEQUENCE [LARGE SCALE GENOMIC DNA]</scope>
    <source>
        <strain evidence="11 12">DSM 100059</strain>
    </source>
</reference>
<dbReference type="SUPFAM" id="SSF63829">
    <property type="entry name" value="Calcium-dependent phosphotriesterase"/>
    <property type="match status" value="1"/>
</dbReference>
<dbReference type="InterPro" id="IPR036890">
    <property type="entry name" value="HATPase_C_sf"/>
</dbReference>
<dbReference type="CDD" id="cd17574">
    <property type="entry name" value="REC_OmpR"/>
    <property type="match status" value="1"/>
</dbReference>
<dbReference type="Pfam" id="PF07494">
    <property type="entry name" value="Reg_prop"/>
    <property type="match status" value="6"/>
</dbReference>
<dbReference type="Gene3D" id="2.130.10.10">
    <property type="entry name" value="YVTN repeat-like/Quinoprotein amine dehydrogenase"/>
    <property type="match status" value="3"/>
</dbReference>
<feature type="domain" description="HTH araC/xylS-type" evidence="8">
    <location>
        <begin position="1333"/>
        <end position="1432"/>
    </location>
</feature>
<dbReference type="InterPro" id="IPR036097">
    <property type="entry name" value="HisK_dim/P_sf"/>
</dbReference>
<feature type="domain" description="Response regulatory" evidence="10">
    <location>
        <begin position="1186"/>
        <end position="1301"/>
    </location>
</feature>
<evidence type="ECO:0000313" key="12">
    <source>
        <dbReference type="Proteomes" id="UP000294498"/>
    </source>
</evidence>
<feature type="compositionally biased region" description="Low complexity" evidence="7">
    <location>
        <begin position="1158"/>
        <end position="1171"/>
    </location>
</feature>
<evidence type="ECO:0000259" key="10">
    <source>
        <dbReference type="PROSITE" id="PS50110"/>
    </source>
</evidence>
<dbReference type="SMART" id="SM00387">
    <property type="entry name" value="HATPase_c"/>
    <property type="match status" value="1"/>
</dbReference>
<dbReference type="Pfam" id="PF02518">
    <property type="entry name" value="HATPase_c"/>
    <property type="match status" value="1"/>
</dbReference>
<dbReference type="GO" id="GO:0000155">
    <property type="term" value="F:phosphorelay sensor kinase activity"/>
    <property type="evidence" value="ECO:0007669"/>
    <property type="project" value="InterPro"/>
</dbReference>
<evidence type="ECO:0000256" key="5">
    <source>
        <dbReference type="ARBA" id="ARBA00023163"/>
    </source>
</evidence>
<dbReference type="GO" id="GO:0043565">
    <property type="term" value="F:sequence-specific DNA binding"/>
    <property type="evidence" value="ECO:0007669"/>
    <property type="project" value="InterPro"/>
</dbReference>
<dbReference type="Gene3D" id="1.10.10.60">
    <property type="entry name" value="Homeodomain-like"/>
    <property type="match status" value="1"/>
</dbReference>
<comment type="caution">
    <text evidence="11">The sequence shown here is derived from an EMBL/GenBank/DDBJ whole genome shotgun (WGS) entry which is preliminary data.</text>
</comment>
<dbReference type="SMART" id="SM00448">
    <property type="entry name" value="REC"/>
    <property type="match status" value="1"/>
</dbReference>
<dbReference type="Pfam" id="PF12833">
    <property type="entry name" value="HTH_18"/>
    <property type="match status" value="1"/>
</dbReference>
<dbReference type="PROSITE" id="PS01124">
    <property type="entry name" value="HTH_ARAC_FAMILY_2"/>
    <property type="match status" value="1"/>
</dbReference>
<dbReference type="Gene3D" id="3.30.565.10">
    <property type="entry name" value="Histidine kinase-like ATPase, C-terminal domain"/>
    <property type="match status" value="1"/>
</dbReference>
<dbReference type="SUPFAM" id="SSF46689">
    <property type="entry name" value="Homeodomain-like"/>
    <property type="match status" value="1"/>
</dbReference>
<evidence type="ECO:0000256" key="7">
    <source>
        <dbReference type="SAM" id="MobiDB-lite"/>
    </source>
</evidence>
<feature type="domain" description="Histidine kinase" evidence="9">
    <location>
        <begin position="876"/>
        <end position="1107"/>
    </location>
</feature>
<dbReference type="Gene3D" id="3.40.50.2300">
    <property type="match status" value="1"/>
</dbReference>
<dbReference type="SUPFAM" id="SSF52172">
    <property type="entry name" value="CheY-like"/>
    <property type="match status" value="1"/>
</dbReference>
<keyword evidence="12" id="KW-1185">Reference proteome</keyword>
<evidence type="ECO:0000259" key="9">
    <source>
        <dbReference type="PROSITE" id="PS50109"/>
    </source>
</evidence>
<dbReference type="PROSITE" id="PS50109">
    <property type="entry name" value="HIS_KIN"/>
    <property type="match status" value="1"/>
</dbReference>
<dbReference type="CDD" id="cd00082">
    <property type="entry name" value="HisKA"/>
    <property type="match status" value="1"/>
</dbReference>
<keyword evidence="4" id="KW-0805">Transcription regulation</keyword>
<dbReference type="Pfam" id="PF00512">
    <property type="entry name" value="HisKA"/>
    <property type="match status" value="1"/>
</dbReference>
<evidence type="ECO:0000256" key="2">
    <source>
        <dbReference type="ARBA" id="ARBA00012438"/>
    </source>
</evidence>
<dbReference type="InterPro" id="IPR013783">
    <property type="entry name" value="Ig-like_fold"/>
</dbReference>
<dbReference type="SMART" id="SM00388">
    <property type="entry name" value="HisKA"/>
    <property type="match status" value="1"/>
</dbReference>
<dbReference type="InterPro" id="IPR011110">
    <property type="entry name" value="Reg_prop"/>
</dbReference>
<dbReference type="InterPro" id="IPR011123">
    <property type="entry name" value="Y_Y_Y"/>
</dbReference>
<evidence type="ECO:0000256" key="3">
    <source>
        <dbReference type="ARBA" id="ARBA00022553"/>
    </source>
</evidence>
<dbReference type="Pfam" id="PF07495">
    <property type="entry name" value="Y_Y_Y"/>
    <property type="match status" value="1"/>
</dbReference>
<dbReference type="InterPro" id="IPR015943">
    <property type="entry name" value="WD40/YVTN_repeat-like_dom_sf"/>
</dbReference>
<proteinExistence type="predicted"/>
<dbReference type="InterPro" id="IPR003661">
    <property type="entry name" value="HisK_dim/P_dom"/>
</dbReference>
<dbReference type="Pfam" id="PF00072">
    <property type="entry name" value="Response_reg"/>
    <property type="match status" value="1"/>
</dbReference>
<dbReference type="EC" id="2.7.13.3" evidence="2"/>
<dbReference type="PANTHER" id="PTHR43547:SF2">
    <property type="entry name" value="HYBRID SIGNAL TRANSDUCTION HISTIDINE KINASE C"/>
    <property type="match status" value="1"/>
</dbReference>
<dbReference type="InterPro" id="IPR005467">
    <property type="entry name" value="His_kinase_dom"/>
</dbReference>
<dbReference type="InterPro" id="IPR018060">
    <property type="entry name" value="HTH_AraC"/>
</dbReference>
<dbReference type="InterPro" id="IPR004358">
    <property type="entry name" value="Sig_transdc_His_kin-like_C"/>
</dbReference>
<dbReference type="Gene3D" id="2.60.40.10">
    <property type="entry name" value="Immunoglobulins"/>
    <property type="match status" value="1"/>
</dbReference>
<dbReference type="PROSITE" id="PS50110">
    <property type="entry name" value="RESPONSE_REGULATORY"/>
    <property type="match status" value="1"/>
</dbReference>
<dbReference type="InterPro" id="IPR003594">
    <property type="entry name" value="HATPase_dom"/>
</dbReference>
<evidence type="ECO:0000259" key="8">
    <source>
        <dbReference type="PROSITE" id="PS01124"/>
    </source>
</evidence>
<keyword evidence="5" id="KW-0804">Transcription</keyword>
<dbReference type="InterPro" id="IPR001789">
    <property type="entry name" value="Sig_transdc_resp-reg_receiver"/>
</dbReference>
<dbReference type="Gene3D" id="1.10.287.130">
    <property type="match status" value="1"/>
</dbReference>
<dbReference type="InterPro" id="IPR009057">
    <property type="entry name" value="Homeodomain-like_sf"/>
</dbReference>
<feature type="region of interest" description="Disordered" evidence="7">
    <location>
        <begin position="1158"/>
        <end position="1180"/>
    </location>
</feature>
<dbReference type="SMART" id="SM00342">
    <property type="entry name" value="HTH_ARAC"/>
    <property type="match status" value="1"/>
</dbReference>
<comment type="catalytic activity">
    <reaction evidence="1">
        <text>ATP + protein L-histidine = ADP + protein N-phospho-L-histidine.</text>
        <dbReference type="EC" id="2.7.13.3"/>
    </reaction>
</comment>
<gene>
    <name evidence="11" type="ORF">EDB95_5058</name>
</gene>
<organism evidence="11 12">
    <name type="scientific">Dinghuibacter silviterrae</name>
    <dbReference type="NCBI Taxonomy" id="1539049"/>
    <lineage>
        <taxon>Bacteria</taxon>
        <taxon>Pseudomonadati</taxon>
        <taxon>Bacteroidota</taxon>
        <taxon>Chitinophagia</taxon>
        <taxon>Chitinophagales</taxon>
        <taxon>Chitinophagaceae</taxon>
        <taxon>Dinghuibacter</taxon>
    </lineage>
</organism>
<feature type="modified residue" description="4-aspartylphosphate" evidence="6">
    <location>
        <position position="1234"/>
    </location>
</feature>
<dbReference type="PRINTS" id="PR00344">
    <property type="entry name" value="BCTRLSENSOR"/>
</dbReference>
<dbReference type="SUPFAM" id="SSF55874">
    <property type="entry name" value="ATPase domain of HSP90 chaperone/DNA topoisomerase II/histidine kinase"/>
    <property type="match status" value="1"/>
</dbReference>
<accession>A0A4R8DHK9</accession>
<dbReference type="GO" id="GO:0003700">
    <property type="term" value="F:DNA-binding transcription factor activity"/>
    <property type="evidence" value="ECO:0007669"/>
    <property type="project" value="InterPro"/>
</dbReference>
<dbReference type="OrthoDB" id="1489484at2"/>
<dbReference type="SUPFAM" id="SSF101898">
    <property type="entry name" value="NHL repeat"/>
    <property type="match status" value="2"/>
</dbReference>
<dbReference type="PANTHER" id="PTHR43547">
    <property type="entry name" value="TWO-COMPONENT HISTIDINE KINASE"/>
    <property type="match status" value="1"/>
</dbReference>
<protein>
    <recommendedName>
        <fullName evidence="2">histidine kinase</fullName>
        <ecNumber evidence="2">2.7.13.3</ecNumber>
    </recommendedName>
</protein>
<dbReference type="Proteomes" id="UP000294498">
    <property type="component" value="Unassembled WGS sequence"/>
</dbReference>
<dbReference type="CDD" id="cd00146">
    <property type="entry name" value="PKD"/>
    <property type="match status" value="1"/>
</dbReference>
<dbReference type="FunFam" id="2.60.40.10:FF:000791">
    <property type="entry name" value="Two-component system sensor histidine kinase/response regulator"/>
    <property type="match status" value="1"/>
</dbReference>
<evidence type="ECO:0000256" key="1">
    <source>
        <dbReference type="ARBA" id="ARBA00000085"/>
    </source>
</evidence>
<dbReference type="EMBL" id="SODV01000002">
    <property type="protein sequence ID" value="TDW97213.1"/>
    <property type="molecule type" value="Genomic_DNA"/>
</dbReference>